<dbReference type="EMBL" id="OX596105">
    <property type="protein sequence ID" value="CAN0118704.1"/>
    <property type="molecule type" value="Genomic_DNA"/>
</dbReference>
<gene>
    <name evidence="1" type="ORF">MRATA1EN22A_LOCUS12320</name>
</gene>
<dbReference type="Proteomes" id="UP001162501">
    <property type="component" value="Chromosome 21"/>
</dbReference>
<accession>A0AC59Z001</accession>
<proteinExistence type="predicted"/>
<name>A0AC59Z001_RANTA</name>
<evidence type="ECO:0000313" key="2">
    <source>
        <dbReference type="Proteomes" id="UP001162501"/>
    </source>
</evidence>
<sequence>MLQDPRAETTETPEAELEPVLCNKRGHCNEKPVHSNRDPAQPKVNKNVNTNAFFWHLCEYLVSEGCTPLFRDQDISRNRIAGLKGMSLAGYHHIALPSACPSLHSFAFMFLLKLAFNIV</sequence>
<evidence type="ECO:0000313" key="1">
    <source>
        <dbReference type="EMBL" id="CAN0118704.1"/>
    </source>
</evidence>
<protein>
    <submittedName>
        <fullName evidence="1">Uncharacterized protein</fullName>
    </submittedName>
</protein>
<reference evidence="1" key="2">
    <citation type="submission" date="2025-03" db="EMBL/GenBank/DDBJ databases">
        <authorList>
            <consortium name="ELIXIR-Norway"/>
            <consortium name="Elixir Norway"/>
        </authorList>
    </citation>
    <scope>NUCLEOTIDE SEQUENCE</scope>
</reference>
<reference evidence="1" key="1">
    <citation type="submission" date="2023-05" db="EMBL/GenBank/DDBJ databases">
        <authorList>
            <consortium name="ELIXIR-Norway"/>
        </authorList>
    </citation>
    <scope>NUCLEOTIDE SEQUENCE</scope>
</reference>
<organism evidence="1 2">
    <name type="scientific">Rangifer tarandus platyrhynchus</name>
    <name type="common">Svalbard reindeer</name>
    <dbReference type="NCBI Taxonomy" id="3082113"/>
    <lineage>
        <taxon>Eukaryota</taxon>
        <taxon>Metazoa</taxon>
        <taxon>Chordata</taxon>
        <taxon>Craniata</taxon>
        <taxon>Vertebrata</taxon>
        <taxon>Euteleostomi</taxon>
        <taxon>Mammalia</taxon>
        <taxon>Eutheria</taxon>
        <taxon>Laurasiatheria</taxon>
        <taxon>Artiodactyla</taxon>
        <taxon>Ruminantia</taxon>
        <taxon>Pecora</taxon>
        <taxon>Cervidae</taxon>
        <taxon>Odocoileinae</taxon>
        <taxon>Rangifer</taxon>
    </lineage>
</organism>